<dbReference type="InterPro" id="IPR014543">
    <property type="entry name" value="UCP028291"/>
</dbReference>
<protein>
    <submittedName>
        <fullName evidence="2">Uncharacterized protein conserved in bacteria (DUF2218)</fullName>
    </submittedName>
</protein>
<dbReference type="Pfam" id="PF09981">
    <property type="entry name" value="DUF2218"/>
    <property type="match status" value="1"/>
</dbReference>
<evidence type="ECO:0000313" key="3">
    <source>
        <dbReference type="Proteomes" id="UP000265962"/>
    </source>
</evidence>
<dbReference type="Gene3D" id="3.30.310.50">
    <property type="entry name" value="Alpha-D-phosphohexomutase, C-terminal domain"/>
    <property type="match status" value="1"/>
</dbReference>
<dbReference type="AlphaFoldDB" id="A0A375I2F4"/>
<keyword evidence="3" id="KW-1185">Reference proteome</keyword>
<feature type="compositionally biased region" description="Basic and acidic residues" evidence="1">
    <location>
        <begin position="108"/>
        <end position="117"/>
    </location>
</feature>
<dbReference type="Proteomes" id="UP000265962">
    <property type="component" value="Unassembled WGS sequence"/>
</dbReference>
<proteinExistence type="predicted"/>
<name>A0A375I2F4_9ACTN</name>
<accession>A0A375I2F4</accession>
<organism evidence="2 3">
    <name type="scientific">Propionibacterium ruminifibrarum</name>
    <dbReference type="NCBI Taxonomy" id="1962131"/>
    <lineage>
        <taxon>Bacteria</taxon>
        <taxon>Bacillati</taxon>
        <taxon>Actinomycetota</taxon>
        <taxon>Actinomycetes</taxon>
        <taxon>Propionibacteriales</taxon>
        <taxon>Propionibacteriaceae</taxon>
        <taxon>Propionibacterium</taxon>
    </lineage>
</organism>
<dbReference type="RefSeq" id="WP_119716153.1">
    <property type="nucleotide sequence ID" value="NZ_OMOH01000008.1"/>
</dbReference>
<feature type="region of interest" description="Disordered" evidence="1">
    <location>
        <begin position="94"/>
        <end position="117"/>
    </location>
</feature>
<dbReference type="OrthoDB" id="9806511at2"/>
<evidence type="ECO:0000256" key="1">
    <source>
        <dbReference type="SAM" id="MobiDB-lite"/>
    </source>
</evidence>
<sequence>MATAQARVATGRPGRYARQLASHMSRRCEASWDEEAGTGSIAFPGTDAVCTLTGEEAALVLDLTATDLDRFEEVVGRHLGRFGAADRLVVAWTRTDGSPGTTQGPYDPDERHPGQHG</sequence>
<feature type="compositionally biased region" description="Polar residues" evidence="1">
    <location>
        <begin position="95"/>
        <end position="104"/>
    </location>
</feature>
<dbReference type="EMBL" id="OMOH01000008">
    <property type="protein sequence ID" value="SPF69032.1"/>
    <property type="molecule type" value="Genomic_DNA"/>
</dbReference>
<reference evidence="3" key="1">
    <citation type="submission" date="2018-02" db="EMBL/GenBank/DDBJ databases">
        <authorList>
            <person name="Hornung B."/>
        </authorList>
    </citation>
    <scope>NUCLEOTIDE SEQUENCE [LARGE SCALE GENOMIC DNA]</scope>
</reference>
<gene>
    <name evidence="2" type="ORF">PROPJV5_1997</name>
</gene>
<evidence type="ECO:0000313" key="2">
    <source>
        <dbReference type="EMBL" id="SPF69032.1"/>
    </source>
</evidence>